<name>A0A7M7PSL5_STRPU</name>
<dbReference type="Proteomes" id="UP000007110">
    <property type="component" value="Unassembled WGS sequence"/>
</dbReference>
<keyword evidence="2" id="KW-1185">Reference proteome</keyword>
<evidence type="ECO:0000313" key="1">
    <source>
        <dbReference type="EnsemblMetazoa" id="XP_030855821"/>
    </source>
</evidence>
<accession>A0A7M7PSL5</accession>
<organism evidence="1 2">
    <name type="scientific">Strongylocentrotus purpuratus</name>
    <name type="common">Purple sea urchin</name>
    <dbReference type="NCBI Taxonomy" id="7668"/>
    <lineage>
        <taxon>Eukaryota</taxon>
        <taxon>Metazoa</taxon>
        <taxon>Echinodermata</taxon>
        <taxon>Eleutherozoa</taxon>
        <taxon>Echinozoa</taxon>
        <taxon>Echinoidea</taxon>
        <taxon>Euechinoidea</taxon>
        <taxon>Echinacea</taxon>
        <taxon>Camarodonta</taxon>
        <taxon>Echinidea</taxon>
        <taxon>Strongylocentrotidae</taxon>
        <taxon>Strongylocentrotus</taxon>
    </lineage>
</organism>
<dbReference type="GeneID" id="115929868"/>
<reference evidence="1" key="2">
    <citation type="submission" date="2021-01" db="UniProtKB">
        <authorList>
            <consortium name="EnsemblMetazoa"/>
        </authorList>
    </citation>
    <scope>IDENTIFICATION</scope>
</reference>
<proteinExistence type="predicted"/>
<dbReference type="AlphaFoldDB" id="A0A7M7PSL5"/>
<protein>
    <submittedName>
        <fullName evidence="1">Uncharacterized protein</fullName>
    </submittedName>
</protein>
<dbReference type="InParanoid" id="A0A7M7PSL5"/>
<sequence length="154" mass="17090">MKLIDKMASCSVTLEQNHPRSPCIIISKASNKPSSPLHHICEQPHFVPPDESRRETIETMVCQKTESDQLLDTIPEETTELSPAREGNDNQSLVTSEAVVCTKTESDHLLEPLPEGIADVSHLFLHFLYWQGWLAGAAEFCILSGLLRPPMIGS</sequence>
<evidence type="ECO:0000313" key="2">
    <source>
        <dbReference type="Proteomes" id="UP000007110"/>
    </source>
</evidence>
<reference evidence="2" key="1">
    <citation type="submission" date="2015-02" db="EMBL/GenBank/DDBJ databases">
        <title>Genome sequencing for Strongylocentrotus purpuratus.</title>
        <authorList>
            <person name="Murali S."/>
            <person name="Liu Y."/>
            <person name="Vee V."/>
            <person name="English A."/>
            <person name="Wang M."/>
            <person name="Skinner E."/>
            <person name="Han Y."/>
            <person name="Muzny D.M."/>
            <person name="Worley K.C."/>
            <person name="Gibbs R.A."/>
        </authorList>
    </citation>
    <scope>NUCLEOTIDE SEQUENCE</scope>
</reference>
<dbReference type="EnsemblMetazoa" id="XM_030999961">
    <property type="protein sequence ID" value="XP_030855821"/>
    <property type="gene ID" value="LOC115929868"/>
</dbReference>
<dbReference type="KEGG" id="spu:115929868"/>
<dbReference type="RefSeq" id="XP_030855821.1">
    <property type="nucleotide sequence ID" value="XM_030999961.1"/>
</dbReference>